<name>A0A1Y3YDF4_9BACT</name>
<evidence type="ECO:0000313" key="1">
    <source>
        <dbReference type="EMBL" id="RGU55615.1"/>
    </source>
</evidence>
<dbReference type="AlphaFoldDB" id="A0A1Y3YDF4"/>
<accession>A0A1Y3YDF4</accession>
<dbReference type="EMBL" id="QRYC01000016">
    <property type="protein sequence ID" value="RGU55615.1"/>
    <property type="molecule type" value="Genomic_DNA"/>
</dbReference>
<gene>
    <name evidence="1" type="ORF">DWW57_11910</name>
    <name evidence="2" type="ORF">DXA53_12470</name>
</gene>
<dbReference type="Proteomes" id="UP000284243">
    <property type="component" value="Unassembled WGS sequence"/>
</dbReference>
<evidence type="ECO:0000313" key="2">
    <source>
        <dbReference type="EMBL" id="RGY05581.1"/>
    </source>
</evidence>
<sequence>MVLTLEPGLGLGDFSEFNKVCGLFLTNLRFRPAVSATVEKAPAGFKDFIKHLILDFSCLEIFGLLRFTPFLLRGFAVPVKKL</sequence>
<dbReference type="EMBL" id="QSCO01000017">
    <property type="protein sequence ID" value="RGY05581.1"/>
    <property type="molecule type" value="Genomic_DNA"/>
</dbReference>
<comment type="caution">
    <text evidence="1">The sequence shown here is derived from an EMBL/GenBank/DDBJ whole genome shotgun (WGS) entry which is preliminary data.</text>
</comment>
<evidence type="ECO:0000313" key="4">
    <source>
        <dbReference type="Proteomes" id="UP000284434"/>
    </source>
</evidence>
<evidence type="ECO:0000313" key="3">
    <source>
        <dbReference type="Proteomes" id="UP000284243"/>
    </source>
</evidence>
<reference evidence="3 4" key="1">
    <citation type="submission" date="2018-08" db="EMBL/GenBank/DDBJ databases">
        <title>A genome reference for cultivated species of the human gut microbiota.</title>
        <authorList>
            <person name="Zou Y."/>
            <person name="Xue W."/>
            <person name="Luo G."/>
        </authorList>
    </citation>
    <scope>NUCLEOTIDE SEQUENCE [LARGE SCALE GENOMIC DNA]</scope>
    <source>
        <strain evidence="1 3">AF16-14</strain>
        <strain evidence="2 4">OF03-11</strain>
    </source>
</reference>
<organism evidence="1 3">
    <name type="scientific">Odoribacter splanchnicus</name>
    <dbReference type="NCBI Taxonomy" id="28118"/>
    <lineage>
        <taxon>Bacteria</taxon>
        <taxon>Pseudomonadati</taxon>
        <taxon>Bacteroidota</taxon>
        <taxon>Bacteroidia</taxon>
        <taxon>Bacteroidales</taxon>
        <taxon>Odoribacteraceae</taxon>
        <taxon>Odoribacter</taxon>
    </lineage>
</organism>
<dbReference type="Proteomes" id="UP000284434">
    <property type="component" value="Unassembled WGS sequence"/>
</dbReference>
<protein>
    <submittedName>
        <fullName evidence="1">Uncharacterized protein</fullName>
    </submittedName>
</protein>
<proteinExistence type="predicted"/>